<evidence type="ECO:0000256" key="10">
    <source>
        <dbReference type="ARBA" id="ARBA00023170"/>
    </source>
</evidence>
<keyword evidence="8" id="KW-0342">GTP-binding</keyword>
<evidence type="ECO:0000256" key="3">
    <source>
        <dbReference type="ARBA" id="ARBA00020256"/>
    </source>
</evidence>
<evidence type="ECO:0000256" key="8">
    <source>
        <dbReference type="ARBA" id="ARBA00023134"/>
    </source>
</evidence>
<dbReference type="RefSeq" id="XP_001802959.1">
    <property type="nucleotide sequence ID" value="XM_001802907.1"/>
</dbReference>
<evidence type="ECO:0000256" key="11">
    <source>
        <dbReference type="SAM" id="Phobius"/>
    </source>
</evidence>
<accession>Q0U675</accession>
<dbReference type="VEuPathDB" id="FungiDB:JI435_127390"/>
<evidence type="ECO:0000256" key="1">
    <source>
        <dbReference type="ARBA" id="ARBA00004389"/>
    </source>
</evidence>
<dbReference type="EMBL" id="CH445347">
    <property type="protein sequence ID" value="EAT80037.2"/>
    <property type="molecule type" value="Genomic_DNA"/>
</dbReference>
<dbReference type="GO" id="GO:0005785">
    <property type="term" value="C:signal recognition particle receptor complex"/>
    <property type="evidence" value="ECO:0000318"/>
    <property type="project" value="GO_Central"/>
</dbReference>
<keyword evidence="9 11" id="KW-0472">Membrane</keyword>
<dbReference type="Pfam" id="PF09439">
    <property type="entry name" value="SRPRB"/>
    <property type="match status" value="1"/>
</dbReference>
<dbReference type="GeneID" id="5979870"/>
<evidence type="ECO:0000256" key="6">
    <source>
        <dbReference type="ARBA" id="ARBA00022824"/>
    </source>
</evidence>
<dbReference type="Proteomes" id="UP000001055">
    <property type="component" value="Unassembled WGS sequence"/>
</dbReference>
<dbReference type="SUPFAM" id="SSF52540">
    <property type="entry name" value="P-loop containing nucleoside triphosphate hydrolases"/>
    <property type="match status" value="1"/>
</dbReference>
<keyword evidence="7 11" id="KW-1133">Transmembrane helix</keyword>
<dbReference type="STRING" id="321614.Q0U675"/>
<keyword evidence="5" id="KW-0547">Nucleotide-binding</keyword>
<dbReference type="KEGG" id="pno:SNOG_12739"/>
<dbReference type="FunCoup" id="Q0U675">
    <property type="interactions" value="603"/>
</dbReference>
<dbReference type="GO" id="GO:0005525">
    <property type="term" value="F:GTP binding"/>
    <property type="evidence" value="ECO:0007669"/>
    <property type="project" value="UniProtKB-KW"/>
</dbReference>
<evidence type="ECO:0000313" key="12">
    <source>
        <dbReference type="EMBL" id="EAT80037.2"/>
    </source>
</evidence>
<sequence>MAWYDEDSWLTAALSPNLSTILITFLVAIGLPILLHSFLYRKAAASTSLPTFLLVGPSGGGKTAFTTLTERNSLAQTHTSTQPLTIEALLPSPHIPASSHFRSAGDPAFERARHFLLLDTPGHGKLRHHATSILANPNSLRGIIFVVDAASLADESGLIEAASYLHDILLALQKRYTTATSSKAPPGIPVLIAANKMDLFTALPAGLVKVQLEKAITQVRAGRATALRDAGAALSGGEDEVDEEKEWLGEGGEGAFEFTQMQEVGTSVGVVGGNVVQGKERGDVEGWWLYLREGGLEKGDHVQMLLLGGNGDGFVYKGYLL</sequence>
<dbReference type="AlphaFoldDB" id="Q0U675"/>
<feature type="transmembrane region" description="Helical" evidence="11">
    <location>
        <begin position="20"/>
        <end position="40"/>
    </location>
</feature>
<organism evidence="12 13">
    <name type="scientific">Phaeosphaeria nodorum (strain SN15 / ATCC MYA-4574 / FGSC 10173)</name>
    <name type="common">Glume blotch fungus</name>
    <name type="synonym">Parastagonospora nodorum</name>
    <dbReference type="NCBI Taxonomy" id="321614"/>
    <lineage>
        <taxon>Eukaryota</taxon>
        <taxon>Fungi</taxon>
        <taxon>Dikarya</taxon>
        <taxon>Ascomycota</taxon>
        <taxon>Pezizomycotina</taxon>
        <taxon>Dothideomycetes</taxon>
        <taxon>Pleosporomycetidae</taxon>
        <taxon>Pleosporales</taxon>
        <taxon>Pleosporineae</taxon>
        <taxon>Phaeosphaeriaceae</taxon>
        <taxon>Parastagonospora</taxon>
    </lineage>
</organism>
<proteinExistence type="inferred from homology"/>
<evidence type="ECO:0000256" key="7">
    <source>
        <dbReference type="ARBA" id="ARBA00022989"/>
    </source>
</evidence>
<evidence type="ECO:0000256" key="2">
    <source>
        <dbReference type="ARBA" id="ARBA00005619"/>
    </source>
</evidence>
<evidence type="ECO:0000313" key="13">
    <source>
        <dbReference type="Proteomes" id="UP000001055"/>
    </source>
</evidence>
<keyword evidence="6" id="KW-0256">Endoplasmic reticulum</keyword>
<keyword evidence="4 11" id="KW-0812">Transmembrane</keyword>
<keyword evidence="10" id="KW-0675">Receptor</keyword>
<dbReference type="InterPro" id="IPR027417">
    <property type="entry name" value="P-loop_NTPase"/>
</dbReference>
<dbReference type="HOGENOM" id="CLU_052538_0_0_1"/>
<comment type="subcellular location">
    <subcellularLocation>
        <location evidence="1">Endoplasmic reticulum membrane</location>
        <topology evidence="1">Single-pass membrane protein</topology>
    </subcellularLocation>
</comment>
<protein>
    <recommendedName>
        <fullName evidence="3">Signal recognition particle receptor subunit beta</fullName>
    </recommendedName>
</protein>
<dbReference type="eggNOG" id="KOG0090">
    <property type="taxonomic scope" value="Eukaryota"/>
</dbReference>
<dbReference type="InParanoid" id="Q0U675"/>
<gene>
    <name evidence="12" type="ORF">SNOG_12739</name>
</gene>
<name>Q0U675_PHANO</name>
<dbReference type="Gene3D" id="3.40.50.300">
    <property type="entry name" value="P-loop containing nucleotide triphosphate hydrolases"/>
    <property type="match status" value="1"/>
</dbReference>
<dbReference type="VEuPathDB" id="FungiDB:JI435_423770"/>
<evidence type="ECO:0000256" key="9">
    <source>
        <dbReference type="ARBA" id="ARBA00023136"/>
    </source>
</evidence>
<dbReference type="InterPro" id="IPR019009">
    <property type="entry name" value="SRP_receptor_beta_su"/>
</dbReference>
<comment type="similarity">
    <text evidence="2">Belongs to the SRP receptor beta subunit family.</text>
</comment>
<evidence type="ECO:0000256" key="4">
    <source>
        <dbReference type="ARBA" id="ARBA00022692"/>
    </source>
</evidence>
<evidence type="ECO:0000256" key="5">
    <source>
        <dbReference type="ARBA" id="ARBA00022741"/>
    </source>
</evidence>
<reference evidence="13" key="1">
    <citation type="journal article" date="2007" name="Plant Cell">
        <title>Dothideomycete-plant interactions illuminated by genome sequencing and EST analysis of the wheat pathogen Stagonospora nodorum.</title>
        <authorList>
            <person name="Hane J.K."/>
            <person name="Lowe R.G."/>
            <person name="Solomon P.S."/>
            <person name="Tan K.C."/>
            <person name="Schoch C.L."/>
            <person name="Spatafora J.W."/>
            <person name="Crous P.W."/>
            <person name="Kodira C."/>
            <person name="Birren B.W."/>
            <person name="Galagan J.E."/>
            <person name="Torriani S.F."/>
            <person name="McDonald B.A."/>
            <person name="Oliver R.P."/>
        </authorList>
    </citation>
    <scope>NUCLEOTIDE SEQUENCE [LARGE SCALE GENOMIC DNA]</scope>
    <source>
        <strain evidence="13">SN15 / ATCC MYA-4574 / FGSC 10173</strain>
    </source>
</reference>
<dbReference type="GO" id="GO:0045047">
    <property type="term" value="P:protein targeting to ER"/>
    <property type="evidence" value="ECO:0000318"/>
    <property type="project" value="GO_Central"/>
</dbReference>